<dbReference type="Proteomes" id="UP001383192">
    <property type="component" value="Unassembled WGS sequence"/>
</dbReference>
<organism evidence="3 4">
    <name type="scientific">Paramarasmius palmivorus</name>
    <dbReference type="NCBI Taxonomy" id="297713"/>
    <lineage>
        <taxon>Eukaryota</taxon>
        <taxon>Fungi</taxon>
        <taxon>Dikarya</taxon>
        <taxon>Basidiomycota</taxon>
        <taxon>Agaricomycotina</taxon>
        <taxon>Agaricomycetes</taxon>
        <taxon>Agaricomycetidae</taxon>
        <taxon>Agaricales</taxon>
        <taxon>Marasmiineae</taxon>
        <taxon>Marasmiaceae</taxon>
        <taxon>Paramarasmius</taxon>
    </lineage>
</organism>
<protein>
    <submittedName>
        <fullName evidence="3">Uncharacterized protein</fullName>
    </submittedName>
</protein>
<feature type="region of interest" description="Disordered" evidence="1">
    <location>
        <begin position="379"/>
        <end position="435"/>
    </location>
</feature>
<reference evidence="3 4" key="1">
    <citation type="submission" date="2024-01" db="EMBL/GenBank/DDBJ databases">
        <title>A draft genome for a cacao thread blight-causing isolate of Paramarasmius palmivorus.</title>
        <authorList>
            <person name="Baruah I.K."/>
            <person name="Bukari Y."/>
            <person name="Amoako-Attah I."/>
            <person name="Meinhardt L.W."/>
            <person name="Bailey B.A."/>
            <person name="Cohen S.P."/>
        </authorList>
    </citation>
    <scope>NUCLEOTIDE SEQUENCE [LARGE SCALE GENOMIC DNA]</scope>
    <source>
        <strain evidence="3 4">GH-12</strain>
    </source>
</reference>
<dbReference type="CDD" id="cd12087">
    <property type="entry name" value="TM_EGFR-like"/>
    <property type="match status" value="1"/>
</dbReference>
<keyword evidence="2" id="KW-0472">Membrane</keyword>
<sequence>MASDTSQVTLILDDFRFFDRSNRSDWTTPSSPLWLEGNVLLVNGTNATGFNDLGQNFTTTFNGTSISFFGSALSTFVPTVTVDQGDAQSVTLPQIGVHTEWYRSPPLSDAEHTIQFTGLDLINIDYSIITAGESTSLSQSRPVVIDDSAEDEIWYRGQWKQEMNRIVQTDKITGDMAHSMNDTLHVSRNIGDSLEFHFAGSDISVYGILELIPDGNFTLEFNLDGTTITRKDYPLEGKYKLFGYNTLTNYKFYENPGISPGNHTLLVNVTAVQGSQGFQLDYLAYAPMFTSVSQKPVFIRSDPETIKSRLPIGAIVGGTVGGTIVLLMVGIMVFWRRKRSKRLEEGMFSVGSFDIGNLSDTSEQMTSVAEQFSTRFPFDSKPKVTKRRPISQVPDFPVRQKPDTEHMLVIGAGSSSSRQPQPNSSSARPENSQFQQRLNEISALSAELEQSEMPTRGELYERIEVLKRENERLMRDYVLPPEYDGSVVGVRRTASRSVTLPSYDNHIS</sequence>
<evidence type="ECO:0000256" key="1">
    <source>
        <dbReference type="SAM" id="MobiDB-lite"/>
    </source>
</evidence>
<keyword evidence="4" id="KW-1185">Reference proteome</keyword>
<keyword evidence="2" id="KW-0812">Transmembrane</keyword>
<comment type="caution">
    <text evidence="3">The sequence shown here is derived from an EMBL/GenBank/DDBJ whole genome shotgun (WGS) entry which is preliminary data.</text>
</comment>
<accession>A0AAW0BPR2</accession>
<dbReference type="EMBL" id="JAYKXP010000091">
    <property type="protein sequence ID" value="KAK7028054.1"/>
    <property type="molecule type" value="Genomic_DNA"/>
</dbReference>
<proteinExistence type="predicted"/>
<dbReference type="Gene3D" id="2.60.120.260">
    <property type="entry name" value="Galactose-binding domain-like"/>
    <property type="match status" value="2"/>
</dbReference>
<name>A0AAW0BPR2_9AGAR</name>
<feature type="compositionally biased region" description="Low complexity" evidence="1">
    <location>
        <begin position="414"/>
        <end position="426"/>
    </location>
</feature>
<evidence type="ECO:0000313" key="3">
    <source>
        <dbReference type="EMBL" id="KAK7028054.1"/>
    </source>
</evidence>
<gene>
    <name evidence="3" type="ORF">VNI00_015005</name>
</gene>
<keyword evidence="2" id="KW-1133">Transmembrane helix</keyword>
<feature type="transmembrane region" description="Helical" evidence="2">
    <location>
        <begin position="310"/>
        <end position="335"/>
    </location>
</feature>
<dbReference type="AlphaFoldDB" id="A0AAW0BPR2"/>
<evidence type="ECO:0000256" key="2">
    <source>
        <dbReference type="SAM" id="Phobius"/>
    </source>
</evidence>
<evidence type="ECO:0000313" key="4">
    <source>
        <dbReference type="Proteomes" id="UP001383192"/>
    </source>
</evidence>